<reference evidence="1" key="1">
    <citation type="submission" date="2015-12" db="EMBL/GenBank/DDBJ databases">
        <title>Gene expression during late stages of embryo sac development: a critical building block for successful pollen-pistil interactions.</title>
        <authorList>
            <person name="Liu Y."/>
            <person name="Joly V."/>
            <person name="Sabar M."/>
            <person name="Matton D.P."/>
        </authorList>
    </citation>
    <scope>NUCLEOTIDE SEQUENCE</scope>
</reference>
<sequence>MELLKHGFEVSLIQKPIKSRNKLTFTQIYQISLKSSENSNKTNEIFGNLIRASELQILTKVKSCLNALKLTTQGLNFLVRTRNLKRTSLLDQIMYSKADENDEILFGDL</sequence>
<dbReference type="EMBL" id="GEDG01019488">
    <property type="protein sequence ID" value="JAP19901.1"/>
    <property type="molecule type" value="Transcribed_RNA"/>
</dbReference>
<protein>
    <submittedName>
        <fullName evidence="1">Putative ovule protein</fullName>
    </submittedName>
</protein>
<organism evidence="1">
    <name type="scientific">Solanum chacoense</name>
    <name type="common">Chaco potato</name>
    <dbReference type="NCBI Taxonomy" id="4108"/>
    <lineage>
        <taxon>Eukaryota</taxon>
        <taxon>Viridiplantae</taxon>
        <taxon>Streptophyta</taxon>
        <taxon>Embryophyta</taxon>
        <taxon>Tracheophyta</taxon>
        <taxon>Spermatophyta</taxon>
        <taxon>Magnoliopsida</taxon>
        <taxon>eudicotyledons</taxon>
        <taxon>Gunneridae</taxon>
        <taxon>Pentapetalae</taxon>
        <taxon>asterids</taxon>
        <taxon>lamiids</taxon>
        <taxon>Solanales</taxon>
        <taxon>Solanaceae</taxon>
        <taxon>Solanoideae</taxon>
        <taxon>Solaneae</taxon>
        <taxon>Solanum</taxon>
    </lineage>
</organism>
<accession>A0A0V0HI28</accession>
<evidence type="ECO:0000313" key="1">
    <source>
        <dbReference type="EMBL" id="JAP19901.1"/>
    </source>
</evidence>
<proteinExistence type="predicted"/>
<name>A0A0V0HI28_SOLCH</name>
<dbReference type="AlphaFoldDB" id="A0A0V0HI28"/>